<dbReference type="EMBL" id="JAGKSQ010000003">
    <property type="protein sequence ID" value="MBP3951361.1"/>
    <property type="molecule type" value="Genomic_DNA"/>
</dbReference>
<feature type="transmembrane region" description="Helical" evidence="7">
    <location>
        <begin position="465"/>
        <end position="487"/>
    </location>
</feature>
<feature type="transmembrane region" description="Helical" evidence="7">
    <location>
        <begin position="163"/>
        <end position="184"/>
    </location>
</feature>
<keyword evidence="10" id="KW-1185">Reference proteome</keyword>
<dbReference type="PRINTS" id="PR01036">
    <property type="entry name" value="TCRTETB"/>
</dbReference>
<dbReference type="InterPro" id="IPR004638">
    <property type="entry name" value="EmrB-like"/>
</dbReference>
<dbReference type="InterPro" id="IPR020846">
    <property type="entry name" value="MFS_dom"/>
</dbReference>
<feature type="transmembrane region" description="Helical" evidence="7">
    <location>
        <begin position="134"/>
        <end position="157"/>
    </location>
</feature>
<dbReference type="InterPro" id="IPR036259">
    <property type="entry name" value="MFS_trans_sf"/>
</dbReference>
<name>A0A940WS87_9BACI</name>
<evidence type="ECO:0000259" key="8">
    <source>
        <dbReference type="PROSITE" id="PS50850"/>
    </source>
</evidence>
<keyword evidence="4 7" id="KW-0812">Transmembrane</keyword>
<dbReference type="PANTHER" id="PTHR23501">
    <property type="entry name" value="MAJOR FACILITATOR SUPERFAMILY"/>
    <property type="match status" value="1"/>
</dbReference>
<feature type="transmembrane region" description="Helical" evidence="7">
    <location>
        <begin position="42"/>
        <end position="64"/>
    </location>
</feature>
<organism evidence="9 10">
    <name type="scientific">Halalkalibacter suaedae</name>
    <dbReference type="NCBI Taxonomy" id="2822140"/>
    <lineage>
        <taxon>Bacteria</taxon>
        <taxon>Bacillati</taxon>
        <taxon>Bacillota</taxon>
        <taxon>Bacilli</taxon>
        <taxon>Bacillales</taxon>
        <taxon>Bacillaceae</taxon>
        <taxon>Halalkalibacter</taxon>
    </lineage>
</organism>
<feature type="transmembrane region" description="Helical" evidence="7">
    <location>
        <begin position="329"/>
        <end position="348"/>
    </location>
</feature>
<evidence type="ECO:0000256" key="4">
    <source>
        <dbReference type="ARBA" id="ARBA00022692"/>
    </source>
</evidence>
<reference evidence="9" key="1">
    <citation type="submission" date="2021-03" db="EMBL/GenBank/DDBJ databases">
        <title>Bacillus suaedae sp. nov., isolated from Suaeda aralocaspica.</title>
        <authorList>
            <person name="Lei R.F.R."/>
        </authorList>
    </citation>
    <scope>NUCLEOTIDE SEQUENCE</scope>
    <source>
        <strain evidence="9">YZJH907-2</strain>
    </source>
</reference>
<feature type="transmembrane region" description="Helical" evidence="7">
    <location>
        <begin position="221"/>
        <end position="243"/>
    </location>
</feature>
<dbReference type="InterPro" id="IPR011701">
    <property type="entry name" value="MFS"/>
</dbReference>
<dbReference type="RefSeq" id="WP_210597045.1">
    <property type="nucleotide sequence ID" value="NZ_JAGKSQ010000003.1"/>
</dbReference>
<dbReference type="Gene3D" id="1.20.1250.20">
    <property type="entry name" value="MFS general substrate transporter like domains"/>
    <property type="match status" value="1"/>
</dbReference>
<dbReference type="GO" id="GO:0005886">
    <property type="term" value="C:plasma membrane"/>
    <property type="evidence" value="ECO:0007669"/>
    <property type="project" value="UniProtKB-SubCell"/>
</dbReference>
<evidence type="ECO:0000256" key="6">
    <source>
        <dbReference type="ARBA" id="ARBA00023136"/>
    </source>
</evidence>
<dbReference type="GO" id="GO:0022857">
    <property type="term" value="F:transmembrane transporter activity"/>
    <property type="evidence" value="ECO:0007669"/>
    <property type="project" value="InterPro"/>
</dbReference>
<dbReference type="Gene3D" id="1.20.1720.10">
    <property type="entry name" value="Multidrug resistance protein D"/>
    <property type="match status" value="1"/>
</dbReference>
<feature type="transmembrane region" description="Helical" evidence="7">
    <location>
        <begin position="263"/>
        <end position="285"/>
    </location>
</feature>
<dbReference type="PROSITE" id="PS50850">
    <property type="entry name" value="MFS"/>
    <property type="match status" value="1"/>
</dbReference>
<feature type="transmembrane region" description="Helical" evidence="7">
    <location>
        <begin position="101"/>
        <end position="122"/>
    </location>
</feature>
<keyword evidence="6 7" id="KW-0472">Membrane</keyword>
<feature type="transmembrane region" description="Helical" evidence="7">
    <location>
        <begin position="354"/>
        <end position="377"/>
    </location>
</feature>
<feature type="transmembrane region" description="Helical" evidence="7">
    <location>
        <begin position="297"/>
        <end position="317"/>
    </location>
</feature>
<keyword evidence="2" id="KW-0813">Transport</keyword>
<evidence type="ECO:0000256" key="5">
    <source>
        <dbReference type="ARBA" id="ARBA00022989"/>
    </source>
</evidence>
<dbReference type="CDD" id="cd17502">
    <property type="entry name" value="MFS_Azr1_MDR_like"/>
    <property type="match status" value="1"/>
</dbReference>
<feature type="domain" description="Major facilitator superfamily (MFS) profile" evidence="8">
    <location>
        <begin position="11"/>
        <end position="489"/>
    </location>
</feature>
<dbReference type="SUPFAM" id="SSF103473">
    <property type="entry name" value="MFS general substrate transporter"/>
    <property type="match status" value="1"/>
</dbReference>
<proteinExistence type="predicted"/>
<evidence type="ECO:0000313" key="10">
    <source>
        <dbReference type="Proteomes" id="UP000678228"/>
    </source>
</evidence>
<dbReference type="Proteomes" id="UP000678228">
    <property type="component" value="Unassembled WGS sequence"/>
</dbReference>
<dbReference type="FunFam" id="1.20.1720.10:FF:000004">
    <property type="entry name" value="EmrB/QacA family drug resistance transporter"/>
    <property type="match status" value="1"/>
</dbReference>
<evidence type="ECO:0000256" key="3">
    <source>
        <dbReference type="ARBA" id="ARBA00022475"/>
    </source>
</evidence>
<gene>
    <name evidence="9" type="ORF">J7W16_09460</name>
</gene>
<feature type="transmembrane region" description="Helical" evidence="7">
    <location>
        <begin position="397"/>
        <end position="414"/>
    </location>
</feature>
<keyword evidence="5 7" id="KW-1133">Transmembrane helix</keyword>
<accession>A0A940WS87</accession>
<protein>
    <submittedName>
        <fullName evidence="9">MFS transporter</fullName>
    </submittedName>
</protein>
<evidence type="ECO:0000256" key="1">
    <source>
        <dbReference type="ARBA" id="ARBA00004651"/>
    </source>
</evidence>
<feature type="transmembrane region" description="Helical" evidence="7">
    <location>
        <begin position="196"/>
        <end position="215"/>
    </location>
</feature>
<dbReference type="PANTHER" id="PTHR23501:SF191">
    <property type="entry name" value="VACUOLAR BASIC AMINO ACID TRANSPORTER 4"/>
    <property type="match status" value="1"/>
</dbReference>
<evidence type="ECO:0000256" key="7">
    <source>
        <dbReference type="SAM" id="Phobius"/>
    </source>
</evidence>
<comment type="caution">
    <text evidence="9">The sequence shown here is derived from an EMBL/GenBank/DDBJ whole genome shotgun (WGS) entry which is preliminary data.</text>
</comment>
<feature type="transmembrane region" description="Helical" evidence="7">
    <location>
        <begin position="76"/>
        <end position="95"/>
    </location>
</feature>
<evidence type="ECO:0000256" key="2">
    <source>
        <dbReference type="ARBA" id="ARBA00022448"/>
    </source>
</evidence>
<dbReference type="NCBIfam" id="TIGR00711">
    <property type="entry name" value="efflux_EmrB"/>
    <property type="match status" value="1"/>
</dbReference>
<dbReference type="Pfam" id="PF07690">
    <property type="entry name" value="MFS_1"/>
    <property type="match status" value="1"/>
</dbReference>
<evidence type="ECO:0000313" key="9">
    <source>
        <dbReference type="EMBL" id="MBP3951361.1"/>
    </source>
</evidence>
<dbReference type="AlphaFoldDB" id="A0A940WS87"/>
<comment type="subcellular location">
    <subcellularLocation>
        <location evidence="1">Cell membrane</location>
        <topology evidence="1">Multi-pass membrane protein</topology>
    </subcellularLocation>
</comment>
<keyword evidence="3" id="KW-1003">Cell membrane</keyword>
<sequence length="498" mass="54466">MKRTETKRPVVLAAIMLAMFMAAVEATIVATAMPKIVGDLGGFAFFSWVFSSYLLMQVVTIPLYGKLADIFGRKKVFGFGICLFLIGSFICGFSRSMEMLIFSRFVQGIGAGAVQPIATTIVGDMYSKEERAKIQGYLASIWGISAIVGPLLGAFFIEYVNWSWIFWINIPFGILSLIIILIFLQEKIDEQKQKVDYLGAILLFITVATLMFVLVQIDGSALLSTLQLVILLMVSLISLLLFIRHERKASSPIMTLSLWKRKVIRYSNLASFTAGAMLLAISTFLPTYVQGVLGQTPLVAGLTLTVISIGWPISSTIAGKMMLKTGFRVTAVIGGLALLVGGLCYFTLPFVAHPLIAGAGSFFLGVGMGFTTTTFIVSIQSSVDWRVRGEATAMNMFMRQLGGAVGVALLGGLLNKDLRSFFEQNQKELSVEPSINAINVILDESERSLLSTSELELLRVGLAEGMVTVFGSLFILSIITFVFIRLLPKDHNKQEKQT</sequence>